<name>A0A1T2L3V4_9GAMM</name>
<dbReference type="Pfam" id="PF04245">
    <property type="entry name" value="NA37"/>
    <property type="match status" value="1"/>
</dbReference>
<comment type="subcellular location">
    <subcellularLocation>
        <location evidence="1">Cytoplasm</location>
        <location evidence="1">Nucleoid</location>
    </subcellularLocation>
</comment>
<dbReference type="AlphaFoldDB" id="A0A1T2L3V4"/>
<evidence type="ECO:0000256" key="3">
    <source>
        <dbReference type="ARBA" id="ARBA00022490"/>
    </source>
</evidence>
<dbReference type="RefSeq" id="WP_078483994.1">
    <property type="nucleotide sequence ID" value="NZ_MPRL01000042.1"/>
</dbReference>
<sequence length="333" mass="36877">MSITNLTVHRLTATEEQGAKLSLRDAELESEGLSEALLLELKRSFLSRTFREHGSFSTEGDGSRLEQGLKRYLQGDASFVAVSRELTEQLAAAVSEERIETNVHLFYFVEESLGNRYFYLLIANEKESLTVNEALEVAASRAIDSGASLFGVKVDLGEWQGRKDYAYISLLMPRGSHALGGCFSSLVGLGERLDKAAATSNFLEGVEAYSKQLSGEQVNSYREQVVDYCSAQDEQDAPVDIGELSNAIQGIDRDGFVQALQNYAPTEGPGVMIDRRRLRSYVKFAGRERDLAISFSSSQLSERIQYDAEHDTLKIKGIPKTLREQLLAHLKGS</sequence>
<accession>A0A1T2L3V4</accession>
<evidence type="ECO:0000313" key="4">
    <source>
        <dbReference type="EMBL" id="OOZ39752.1"/>
    </source>
</evidence>
<protein>
    <recommendedName>
        <fullName evidence="6">Nucleoid-associated protein YejK</fullName>
    </recommendedName>
</protein>
<dbReference type="PANTHER" id="PTHR38772:SF1">
    <property type="entry name" value="NUCLEOID-ASSOCIATED PROTEIN YEJK"/>
    <property type="match status" value="1"/>
</dbReference>
<dbReference type="Proteomes" id="UP000191110">
    <property type="component" value="Unassembled WGS sequence"/>
</dbReference>
<dbReference type="GO" id="GO:0003727">
    <property type="term" value="F:single-stranded RNA binding"/>
    <property type="evidence" value="ECO:0007669"/>
    <property type="project" value="TreeGrafter"/>
</dbReference>
<evidence type="ECO:0000256" key="2">
    <source>
        <dbReference type="ARBA" id="ARBA00009035"/>
    </source>
</evidence>
<dbReference type="GO" id="GO:0003690">
    <property type="term" value="F:double-stranded DNA binding"/>
    <property type="evidence" value="ECO:0007669"/>
    <property type="project" value="TreeGrafter"/>
</dbReference>
<comment type="similarity">
    <text evidence="2">Belongs to the YejK family.</text>
</comment>
<organism evidence="4 5">
    <name type="scientific">Solemya pervernicosa gill symbiont</name>
    <dbReference type="NCBI Taxonomy" id="642797"/>
    <lineage>
        <taxon>Bacteria</taxon>
        <taxon>Pseudomonadati</taxon>
        <taxon>Pseudomonadota</taxon>
        <taxon>Gammaproteobacteria</taxon>
        <taxon>sulfur-oxidizing symbionts</taxon>
    </lineage>
</organism>
<reference evidence="4 5" key="1">
    <citation type="submission" date="2016-11" db="EMBL/GenBank/DDBJ databases">
        <title>Mixed transmission modes and dynamic genome evolution in an obligate animal-bacterial symbiosis.</title>
        <authorList>
            <person name="Russell S.L."/>
            <person name="Corbett-Detig R.B."/>
            <person name="Cavanaugh C.M."/>
        </authorList>
    </citation>
    <scope>NUCLEOTIDE SEQUENCE [LARGE SCALE GENOMIC DNA]</scope>
    <source>
        <strain evidence="4">Sveles-Q1</strain>
    </source>
</reference>
<dbReference type="EMBL" id="MPRL01000042">
    <property type="protein sequence ID" value="OOZ39752.1"/>
    <property type="molecule type" value="Genomic_DNA"/>
</dbReference>
<keyword evidence="3" id="KW-0963">Cytoplasm</keyword>
<dbReference type="InterPro" id="IPR007358">
    <property type="entry name" value="Nucleoid_associated_NdpA"/>
</dbReference>
<evidence type="ECO:0000256" key="1">
    <source>
        <dbReference type="ARBA" id="ARBA00004453"/>
    </source>
</evidence>
<comment type="caution">
    <text evidence="4">The sequence shown here is derived from an EMBL/GenBank/DDBJ whole genome shotgun (WGS) entry which is preliminary data.</text>
</comment>
<gene>
    <name evidence="4" type="ORF">BOW53_10275</name>
</gene>
<evidence type="ECO:0000313" key="5">
    <source>
        <dbReference type="Proteomes" id="UP000191110"/>
    </source>
</evidence>
<dbReference type="GO" id="GO:0043590">
    <property type="term" value="C:bacterial nucleoid"/>
    <property type="evidence" value="ECO:0007669"/>
    <property type="project" value="TreeGrafter"/>
</dbReference>
<evidence type="ECO:0008006" key="6">
    <source>
        <dbReference type="Google" id="ProtNLM"/>
    </source>
</evidence>
<keyword evidence="5" id="KW-1185">Reference proteome</keyword>
<dbReference type="PANTHER" id="PTHR38772">
    <property type="match status" value="1"/>
</dbReference>
<proteinExistence type="inferred from homology"/>
<dbReference type="OrthoDB" id="9131762at2"/>